<dbReference type="Gene3D" id="1.25.40.10">
    <property type="entry name" value="Tetratricopeptide repeat domain"/>
    <property type="match status" value="3"/>
</dbReference>
<dbReference type="PROSITE" id="PS00107">
    <property type="entry name" value="PROTEIN_KINASE_ATP"/>
    <property type="match status" value="1"/>
</dbReference>
<dbReference type="Gene3D" id="3.30.200.20">
    <property type="entry name" value="Phosphorylase Kinase, domain 1"/>
    <property type="match status" value="1"/>
</dbReference>
<feature type="domain" description="Protein kinase" evidence="5">
    <location>
        <begin position="10"/>
        <end position="301"/>
    </location>
</feature>
<dbReference type="SMART" id="SM00220">
    <property type="entry name" value="S_TKc"/>
    <property type="match status" value="1"/>
</dbReference>
<dbReference type="SUPFAM" id="SSF56112">
    <property type="entry name" value="Protein kinase-like (PK-like)"/>
    <property type="match status" value="1"/>
</dbReference>
<dbReference type="InterPro" id="IPR000719">
    <property type="entry name" value="Prot_kinase_dom"/>
</dbReference>
<evidence type="ECO:0000256" key="4">
    <source>
        <dbReference type="PROSITE-ProRule" id="PRU10141"/>
    </source>
</evidence>
<dbReference type="SUPFAM" id="SSF81901">
    <property type="entry name" value="HCP-like"/>
    <property type="match status" value="1"/>
</dbReference>
<name>A0A8J7DHK4_DESMC</name>
<keyword evidence="4" id="KW-0067">ATP-binding</keyword>
<dbReference type="EMBL" id="JADEXS010000294">
    <property type="protein sequence ID" value="MBE9024644.1"/>
    <property type="molecule type" value="Genomic_DNA"/>
</dbReference>
<feature type="binding site" evidence="4">
    <location>
        <position position="41"/>
    </location>
    <ligand>
        <name>ATP</name>
        <dbReference type="ChEBI" id="CHEBI:30616"/>
    </ligand>
</feature>
<dbReference type="InterPro" id="IPR017441">
    <property type="entry name" value="Protein_kinase_ATP_BS"/>
</dbReference>
<keyword evidence="4" id="KW-0547">Nucleotide-binding</keyword>
<dbReference type="Pfam" id="PF13414">
    <property type="entry name" value="TPR_11"/>
    <property type="match status" value="1"/>
</dbReference>
<feature type="repeat" description="TPR" evidence="3">
    <location>
        <begin position="329"/>
        <end position="362"/>
    </location>
</feature>
<keyword evidence="7" id="KW-1185">Reference proteome</keyword>
<keyword evidence="1" id="KW-0677">Repeat</keyword>
<dbReference type="PROSITE" id="PS50005">
    <property type="entry name" value="TPR"/>
    <property type="match status" value="2"/>
</dbReference>
<dbReference type="Pfam" id="PF13181">
    <property type="entry name" value="TPR_8"/>
    <property type="match status" value="2"/>
</dbReference>
<gene>
    <name evidence="6" type="ORF">IQ276_20085</name>
</gene>
<dbReference type="GO" id="GO:0004672">
    <property type="term" value="F:protein kinase activity"/>
    <property type="evidence" value="ECO:0007669"/>
    <property type="project" value="InterPro"/>
</dbReference>
<dbReference type="InterPro" id="IPR019734">
    <property type="entry name" value="TPR_rpt"/>
</dbReference>
<comment type="caution">
    <text evidence="6">The sequence shown here is derived from an EMBL/GenBank/DDBJ whole genome shotgun (WGS) entry which is preliminary data.</text>
</comment>
<dbReference type="Proteomes" id="UP000622533">
    <property type="component" value="Unassembled WGS sequence"/>
</dbReference>
<evidence type="ECO:0000256" key="2">
    <source>
        <dbReference type="ARBA" id="ARBA00022803"/>
    </source>
</evidence>
<dbReference type="PANTHER" id="PTHR44858:SF1">
    <property type="entry name" value="UDP-N-ACETYLGLUCOSAMINE--PEPTIDE N-ACETYLGLUCOSAMINYLTRANSFERASE SPINDLY-RELATED"/>
    <property type="match status" value="1"/>
</dbReference>
<dbReference type="Gene3D" id="1.10.510.10">
    <property type="entry name" value="Transferase(Phosphotransferase) domain 1"/>
    <property type="match status" value="1"/>
</dbReference>
<dbReference type="InterPro" id="IPR011009">
    <property type="entry name" value="Kinase-like_dom_sf"/>
</dbReference>
<dbReference type="Pfam" id="PF00069">
    <property type="entry name" value="Pkinase"/>
    <property type="match status" value="1"/>
</dbReference>
<evidence type="ECO:0000313" key="7">
    <source>
        <dbReference type="Proteomes" id="UP000622533"/>
    </source>
</evidence>
<organism evidence="6 7">
    <name type="scientific">Desmonostoc muscorum LEGE 12446</name>
    <dbReference type="NCBI Taxonomy" id="1828758"/>
    <lineage>
        <taxon>Bacteria</taxon>
        <taxon>Bacillati</taxon>
        <taxon>Cyanobacteriota</taxon>
        <taxon>Cyanophyceae</taxon>
        <taxon>Nostocales</taxon>
        <taxon>Nostocaceae</taxon>
        <taxon>Desmonostoc</taxon>
    </lineage>
</organism>
<dbReference type="PROSITE" id="PS50293">
    <property type="entry name" value="TPR_REGION"/>
    <property type="match status" value="1"/>
</dbReference>
<accession>A0A8J7DHK4</accession>
<feature type="repeat" description="TPR" evidence="3">
    <location>
        <begin position="538"/>
        <end position="571"/>
    </location>
</feature>
<dbReference type="InterPro" id="IPR011990">
    <property type="entry name" value="TPR-like_helical_dom_sf"/>
</dbReference>
<proteinExistence type="predicted"/>
<evidence type="ECO:0000259" key="5">
    <source>
        <dbReference type="PROSITE" id="PS50011"/>
    </source>
</evidence>
<reference evidence="6" key="1">
    <citation type="submission" date="2020-10" db="EMBL/GenBank/DDBJ databases">
        <authorList>
            <person name="Castelo-Branco R."/>
            <person name="Eusebio N."/>
            <person name="Adriana R."/>
            <person name="Vieira A."/>
            <person name="Brugerolle De Fraissinette N."/>
            <person name="Rezende De Castro R."/>
            <person name="Schneider M.P."/>
            <person name="Vasconcelos V."/>
            <person name="Leao P.N."/>
        </authorList>
    </citation>
    <scope>NUCLEOTIDE SEQUENCE</scope>
    <source>
        <strain evidence="6">LEGE 12446</strain>
    </source>
</reference>
<keyword evidence="2 3" id="KW-0802">TPR repeat</keyword>
<dbReference type="AlphaFoldDB" id="A0A8J7DHK4"/>
<dbReference type="InterPro" id="IPR050498">
    <property type="entry name" value="Ycf3"/>
</dbReference>
<dbReference type="CDD" id="cd14014">
    <property type="entry name" value="STKc_PknB_like"/>
    <property type="match status" value="1"/>
</dbReference>
<dbReference type="PANTHER" id="PTHR44858">
    <property type="entry name" value="TETRATRICOPEPTIDE REPEAT PROTEIN 6"/>
    <property type="match status" value="1"/>
</dbReference>
<dbReference type="PROSITE" id="PS50011">
    <property type="entry name" value="PROTEIN_KINASE_DOM"/>
    <property type="match status" value="1"/>
</dbReference>
<evidence type="ECO:0000313" key="6">
    <source>
        <dbReference type="EMBL" id="MBE9024644.1"/>
    </source>
</evidence>
<dbReference type="RefSeq" id="WP_193919192.1">
    <property type="nucleotide sequence ID" value="NZ_JADEXS020000001.1"/>
</dbReference>
<evidence type="ECO:0000256" key="3">
    <source>
        <dbReference type="PROSITE-ProRule" id="PRU00339"/>
    </source>
</evidence>
<evidence type="ECO:0000256" key="1">
    <source>
        <dbReference type="ARBA" id="ARBA00022737"/>
    </source>
</evidence>
<sequence length="589" mass="66162">MNGQPLDGRYEIVQVLGGGAFGNTFLAKDLKRPGRPQCVVKQLSYSSPDPQALETGRRLFKKEAETLEKLGQHNQIPMLLAEFEENQEFYLVQEYIDGYPLYQEIVPGQPWTEDQVIRLLTDILQILVFVHGHGVIHRDIKPANIMRRSSDGKLILIDFGSVKEIASQIPNAQFPPTVAVGTPAYMPMEQYQGFPQFNSDIYALGMIAVQVVLGVHTNELTKLQRNDSPNTGEIVWPQKIQLSEPLAFVINKMVRFDYRQRYQSASEVLDDLSKIGQQDRGLRLDTTIIDERNPKPRKPKLPIVAGIVGLIAIAGVGFGVYNQLPQFNATAAFNKGLQKYEKKDHSGAIRDFTDAIKINPNYAEAYYGRANAQFYAGNYQRSVEDATKAIEIKGNYAEAYSRRCAAYVLLQNFQQAENDCTKALDSDQKYGDAYFHRANARRNLNNKEGALADFTKFIDLNLDDAQAYINRGVLYIEKFQDYDKAIADYNQALKLAGTKSHITAIAYDGRGNALAAQQKLPAALEDFNKAIESKGDFAQAYFNRGRVYAELDKREEAIQDFQKADTLCSQQGLTSCSKLAQSLIEQLNQ</sequence>
<dbReference type="GO" id="GO:0005524">
    <property type="term" value="F:ATP binding"/>
    <property type="evidence" value="ECO:0007669"/>
    <property type="project" value="UniProtKB-UniRule"/>
</dbReference>
<dbReference type="SMART" id="SM00028">
    <property type="entry name" value="TPR"/>
    <property type="match status" value="7"/>
</dbReference>
<protein>
    <submittedName>
        <fullName evidence="6">Tetratricopeptide repeat protein</fullName>
    </submittedName>
</protein>
<dbReference type="Pfam" id="PF13424">
    <property type="entry name" value="TPR_12"/>
    <property type="match status" value="1"/>
</dbReference>